<evidence type="ECO:0000313" key="2">
    <source>
        <dbReference type="EMBL" id="PAX60685.1"/>
    </source>
</evidence>
<comment type="caution">
    <text evidence="2">The sequence shown here is derived from an EMBL/GenBank/DDBJ whole genome shotgun (WGS) entry which is preliminary data.</text>
</comment>
<evidence type="ECO:0000313" key="3">
    <source>
        <dbReference type="Proteomes" id="UP000218238"/>
    </source>
</evidence>
<dbReference type="RefSeq" id="WP_095719765.1">
    <property type="nucleotide sequence ID" value="NZ_NTFS01000002.1"/>
</dbReference>
<accession>A0A2A2TQI2</accession>
<sequence length="68" mass="7557">MTAAKVKKRFEKLGIFQIVPQENLFTERADALKKTLTIVNPNYANIPTSSEYGSQDDSFGYSTQPGSI</sequence>
<reference evidence="2 3" key="1">
    <citation type="submission" date="2017-08" db="EMBL/GenBank/DDBJ databases">
        <title>Draft genome sequence of filamentous cyanobacterium Calothrix elsteri CCALA 953.</title>
        <authorList>
            <person name="Gagunashvili A.N."/>
            <person name="Elster J."/>
            <person name="Andresson O.S."/>
        </authorList>
    </citation>
    <scope>NUCLEOTIDE SEQUENCE [LARGE SCALE GENOMIC DNA]</scope>
    <source>
        <strain evidence="2 3">CCALA 953</strain>
    </source>
</reference>
<protein>
    <submittedName>
        <fullName evidence="2">Uncharacterized protein</fullName>
    </submittedName>
</protein>
<dbReference type="OrthoDB" id="9771198at2"/>
<dbReference type="AlphaFoldDB" id="A0A2A2TQI2"/>
<dbReference type="EMBL" id="NTFS01000002">
    <property type="protein sequence ID" value="PAX60685.1"/>
    <property type="molecule type" value="Genomic_DNA"/>
</dbReference>
<name>A0A2A2TQI2_9CYAN</name>
<evidence type="ECO:0000256" key="1">
    <source>
        <dbReference type="SAM" id="MobiDB-lite"/>
    </source>
</evidence>
<dbReference type="Proteomes" id="UP000218238">
    <property type="component" value="Unassembled WGS sequence"/>
</dbReference>
<feature type="region of interest" description="Disordered" evidence="1">
    <location>
        <begin position="47"/>
        <end position="68"/>
    </location>
</feature>
<organism evidence="2 3">
    <name type="scientific">Brunnivagina elsteri CCALA 953</name>
    <dbReference type="NCBI Taxonomy" id="987040"/>
    <lineage>
        <taxon>Bacteria</taxon>
        <taxon>Bacillati</taxon>
        <taxon>Cyanobacteriota</taxon>
        <taxon>Cyanophyceae</taxon>
        <taxon>Nostocales</taxon>
        <taxon>Calotrichaceae</taxon>
        <taxon>Brunnivagina</taxon>
    </lineage>
</organism>
<keyword evidence="3" id="KW-1185">Reference proteome</keyword>
<gene>
    <name evidence="2" type="ORF">CK510_00290</name>
</gene>
<proteinExistence type="predicted"/>